<feature type="domain" description="RecX second three-helical" evidence="6">
    <location>
        <begin position="60"/>
        <end position="92"/>
    </location>
</feature>
<dbReference type="PANTHER" id="PTHR33602">
    <property type="entry name" value="REGULATORY PROTEIN RECX FAMILY PROTEIN"/>
    <property type="match status" value="1"/>
</dbReference>
<dbReference type="InterPro" id="IPR053925">
    <property type="entry name" value="RecX_HTH_3rd"/>
</dbReference>
<proteinExistence type="inferred from homology"/>
<evidence type="ECO:0000313" key="9">
    <source>
        <dbReference type="EMBL" id="PSF14395.1"/>
    </source>
</evidence>
<feature type="domain" description="RecX first three-helical" evidence="8">
    <location>
        <begin position="14"/>
        <end position="51"/>
    </location>
</feature>
<dbReference type="Pfam" id="PF02631">
    <property type="entry name" value="RecX_HTH2"/>
    <property type="match status" value="1"/>
</dbReference>
<accession>A0A2T1KWC2</accession>
<dbReference type="PANTHER" id="PTHR33602:SF1">
    <property type="entry name" value="REGULATORY PROTEIN RECX FAMILY PROTEIN"/>
    <property type="match status" value="1"/>
</dbReference>
<feature type="domain" description="RecX third three-helical" evidence="7">
    <location>
        <begin position="107"/>
        <end position="147"/>
    </location>
</feature>
<gene>
    <name evidence="5" type="primary">recX</name>
    <name evidence="9" type="ORF">C7H09_00670</name>
</gene>
<keyword evidence="10" id="KW-1185">Reference proteome</keyword>
<evidence type="ECO:0000313" key="10">
    <source>
        <dbReference type="Proteomes" id="UP000239866"/>
    </source>
</evidence>
<dbReference type="Gene3D" id="1.10.10.10">
    <property type="entry name" value="Winged helix-like DNA-binding domain superfamily/Winged helix DNA-binding domain"/>
    <property type="match status" value="3"/>
</dbReference>
<dbReference type="GO" id="GO:0006282">
    <property type="term" value="P:regulation of DNA repair"/>
    <property type="evidence" value="ECO:0007669"/>
    <property type="project" value="UniProtKB-UniRule"/>
</dbReference>
<dbReference type="OrthoDB" id="7066780at2"/>
<dbReference type="InterPro" id="IPR036388">
    <property type="entry name" value="WH-like_DNA-bd_sf"/>
</dbReference>
<name>A0A2T1KWC2_9GAMM</name>
<evidence type="ECO:0000259" key="8">
    <source>
        <dbReference type="Pfam" id="PF21982"/>
    </source>
</evidence>
<comment type="function">
    <text evidence="5">Modulates RecA activity.</text>
</comment>
<protein>
    <recommendedName>
        <fullName evidence="3 5">Regulatory protein RecX</fullName>
    </recommendedName>
</protein>
<sequence>MAKESKQDDPDYRARSTALRLLARREHSRSELALKLRQRDIPSATIDSVLDDYEQEGWLSDERFADVFARQKMDQGYGPLKIEADLQQKGVCRMPECLQSIPEEVWVERAAEARIKRFGKVLPRNLSEKARQFRFLARRGFTSAQANGAFCLQD</sequence>
<dbReference type="EMBL" id="PXNP01000004">
    <property type="protein sequence ID" value="PSF14395.1"/>
    <property type="molecule type" value="Genomic_DNA"/>
</dbReference>
<evidence type="ECO:0000259" key="7">
    <source>
        <dbReference type="Pfam" id="PF21981"/>
    </source>
</evidence>
<dbReference type="HAMAP" id="MF_01114">
    <property type="entry name" value="RecX"/>
    <property type="match status" value="1"/>
</dbReference>
<evidence type="ECO:0000256" key="1">
    <source>
        <dbReference type="ARBA" id="ARBA00004496"/>
    </source>
</evidence>
<dbReference type="AlphaFoldDB" id="A0A2T1KWC2"/>
<comment type="similarity">
    <text evidence="2 5">Belongs to the RecX family.</text>
</comment>
<organism evidence="9 10">
    <name type="scientific">Marinobacter fuscus</name>
    <dbReference type="NCBI Taxonomy" id="2109942"/>
    <lineage>
        <taxon>Bacteria</taxon>
        <taxon>Pseudomonadati</taxon>
        <taxon>Pseudomonadota</taxon>
        <taxon>Gammaproteobacteria</taxon>
        <taxon>Pseudomonadales</taxon>
        <taxon>Marinobacteraceae</taxon>
        <taxon>Marinobacter</taxon>
    </lineage>
</organism>
<keyword evidence="4 5" id="KW-0963">Cytoplasm</keyword>
<evidence type="ECO:0000256" key="3">
    <source>
        <dbReference type="ARBA" id="ARBA00018111"/>
    </source>
</evidence>
<dbReference type="GO" id="GO:0005737">
    <property type="term" value="C:cytoplasm"/>
    <property type="evidence" value="ECO:0007669"/>
    <property type="project" value="UniProtKB-SubCell"/>
</dbReference>
<dbReference type="InterPro" id="IPR003783">
    <property type="entry name" value="Regulatory_RecX"/>
</dbReference>
<dbReference type="InterPro" id="IPR053924">
    <property type="entry name" value="RecX_HTH_2nd"/>
</dbReference>
<dbReference type="Pfam" id="PF21982">
    <property type="entry name" value="RecX_HTH1"/>
    <property type="match status" value="1"/>
</dbReference>
<evidence type="ECO:0000259" key="6">
    <source>
        <dbReference type="Pfam" id="PF02631"/>
    </source>
</evidence>
<reference evidence="9 10" key="1">
    <citation type="submission" date="2018-03" db="EMBL/GenBank/DDBJ databases">
        <title>Marinobacter brunus sp. nov., a marine bacterium of Gamma-proteobacteria isolated from the surface seawater of the South China Sea.</title>
        <authorList>
            <person name="Cheng H."/>
            <person name="Wu Y.-H."/>
            <person name="Xamxidin M."/>
            <person name="Xu X.-W."/>
        </authorList>
    </citation>
    <scope>NUCLEOTIDE SEQUENCE [LARGE SCALE GENOMIC DNA]</scope>
    <source>
        <strain evidence="9 10">NH169-3</strain>
    </source>
</reference>
<comment type="caution">
    <text evidence="9">The sequence shown here is derived from an EMBL/GenBank/DDBJ whole genome shotgun (WGS) entry which is preliminary data.</text>
</comment>
<dbReference type="Proteomes" id="UP000239866">
    <property type="component" value="Unassembled WGS sequence"/>
</dbReference>
<dbReference type="Pfam" id="PF21981">
    <property type="entry name" value="RecX_HTH3"/>
    <property type="match status" value="1"/>
</dbReference>
<evidence type="ECO:0000256" key="4">
    <source>
        <dbReference type="ARBA" id="ARBA00022490"/>
    </source>
</evidence>
<evidence type="ECO:0000256" key="5">
    <source>
        <dbReference type="HAMAP-Rule" id="MF_01114"/>
    </source>
</evidence>
<comment type="subcellular location">
    <subcellularLocation>
        <location evidence="1 5">Cytoplasm</location>
    </subcellularLocation>
</comment>
<dbReference type="RefSeq" id="WP_106760756.1">
    <property type="nucleotide sequence ID" value="NZ_PXNP01000004.1"/>
</dbReference>
<dbReference type="InterPro" id="IPR053926">
    <property type="entry name" value="RecX_HTH_1st"/>
</dbReference>
<evidence type="ECO:0000256" key="2">
    <source>
        <dbReference type="ARBA" id="ARBA00009695"/>
    </source>
</evidence>